<evidence type="ECO:0000313" key="4">
    <source>
        <dbReference type="EMBL" id="KAJ6441933.1"/>
    </source>
</evidence>
<gene>
    <name evidence="4" type="ORF">O9K51_05484</name>
</gene>
<dbReference type="InterPro" id="IPR058841">
    <property type="entry name" value="HTH_76"/>
</dbReference>
<feature type="domain" description="Peroxisomal membrane protein PEX14-like KPWE" evidence="2">
    <location>
        <begin position="191"/>
        <end position="222"/>
    </location>
</feature>
<evidence type="ECO:0000313" key="5">
    <source>
        <dbReference type="Proteomes" id="UP001163105"/>
    </source>
</evidence>
<protein>
    <submittedName>
        <fullName evidence="4">Uncharacterized protein</fullName>
    </submittedName>
</protein>
<evidence type="ECO:0000256" key="1">
    <source>
        <dbReference type="SAM" id="MobiDB-lite"/>
    </source>
</evidence>
<proteinExistence type="predicted"/>
<feature type="region of interest" description="Disordered" evidence="1">
    <location>
        <begin position="1"/>
        <end position="29"/>
    </location>
</feature>
<feature type="region of interest" description="Disordered" evidence="1">
    <location>
        <begin position="246"/>
        <end position="295"/>
    </location>
</feature>
<dbReference type="AlphaFoldDB" id="A0AB34FSW6"/>
<dbReference type="Pfam" id="PF25871">
    <property type="entry name" value="HTH_76"/>
    <property type="match status" value="1"/>
</dbReference>
<dbReference type="EMBL" id="JAQHRD010000004">
    <property type="protein sequence ID" value="KAJ6441933.1"/>
    <property type="molecule type" value="Genomic_DNA"/>
</dbReference>
<dbReference type="PANTHER" id="PTHR36855">
    <property type="entry name" value="CHROMOSOME 10, WHOLE GENOME SHOTGUN SEQUENCE"/>
    <property type="match status" value="1"/>
</dbReference>
<evidence type="ECO:0000259" key="3">
    <source>
        <dbReference type="Pfam" id="PF25871"/>
    </source>
</evidence>
<feature type="compositionally biased region" description="Basic residues" evidence="1">
    <location>
        <begin position="1"/>
        <end position="11"/>
    </location>
</feature>
<keyword evidence="5" id="KW-1185">Reference proteome</keyword>
<dbReference type="InterPro" id="IPR040554">
    <property type="entry name" value="KPWE_PEX14_dom"/>
</dbReference>
<reference evidence="4" key="1">
    <citation type="submission" date="2023-01" db="EMBL/GenBank/DDBJ databases">
        <title>The growth and conidiation of Purpureocillium lavendulum are regulated by nitrogen source and histone H3K14 acetylation.</title>
        <authorList>
            <person name="Tang P."/>
            <person name="Han J."/>
            <person name="Zhang C."/>
            <person name="Tang P."/>
            <person name="Qi F."/>
            <person name="Zhang K."/>
            <person name="Liang L."/>
        </authorList>
    </citation>
    <scope>NUCLEOTIDE SEQUENCE</scope>
    <source>
        <strain evidence="4">YMF1.00683</strain>
    </source>
</reference>
<sequence>MWHRAPKKHLSTRQPQTQGPQPAARTTPCIIPGLLPTTASGADRIRSLTDDDSIFQAFDSYPWTKDKAFLSGLSAILGEPGSPNPQGSPTDIATHARVFYYAQRIGVQIDFAQYQQWLAAHPDHQPPQVVPEEYLSAAQPGADEDVEAPSSSGAQAPALSWQQAAPKADLYVDRSAAASQSASGAGGEPNYPMAFAEMLKLLQEGKPIPGIRQIPNTVARDPVRLARDVIPIVEHICLPHEQGVKPIGSRAAPKKPWERDEVTAPPEMDLPHSLDTEFPPLDTEASEAQSETVAS</sequence>
<feature type="domain" description="PEX14-like helix-turn-helix" evidence="3">
    <location>
        <begin position="52"/>
        <end position="122"/>
    </location>
</feature>
<comment type="caution">
    <text evidence="4">The sequence shown here is derived from an EMBL/GenBank/DDBJ whole genome shotgun (WGS) entry which is preliminary data.</text>
</comment>
<dbReference type="Proteomes" id="UP001163105">
    <property type="component" value="Unassembled WGS sequence"/>
</dbReference>
<name>A0AB34FSW6_9HYPO</name>
<feature type="compositionally biased region" description="Polar residues" evidence="1">
    <location>
        <begin position="286"/>
        <end position="295"/>
    </location>
</feature>
<feature type="region of interest" description="Disordered" evidence="1">
    <location>
        <begin position="138"/>
        <end position="159"/>
    </location>
</feature>
<dbReference type="Pfam" id="PF17733">
    <property type="entry name" value="KPWE_dom"/>
    <property type="match status" value="1"/>
</dbReference>
<accession>A0AB34FSW6</accession>
<organism evidence="4 5">
    <name type="scientific">Purpureocillium lavendulum</name>
    <dbReference type="NCBI Taxonomy" id="1247861"/>
    <lineage>
        <taxon>Eukaryota</taxon>
        <taxon>Fungi</taxon>
        <taxon>Dikarya</taxon>
        <taxon>Ascomycota</taxon>
        <taxon>Pezizomycotina</taxon>
        <taxon>Sordariomycetes</taxon>
        <taxon>Hypocreomycetidae</taxon>
        <taxon>Hypocreales</taxon>
        <taxon>Ophiocordycipitaceae</taxon>
        <taxon>Purpureocillium</taxon>
    </lineage>
</organism>
<dbReference type="PANTHER" id="PTHR36855:SF1">
    <property type="entry name" value="PEROXISOME MEMBRANE ANCHOR PROTEIN PEX14P N-TERMINAL DOMAIN-CONTAINING PROTEIN"/>
    <property type="match status" value="1"/>
</dbReference>
<evidence type="ECO:0000259" key="2">
    <source>
        <dbReference type="Pfam" id="PF17733"/>
    </source>
</evidence>